<comment type="caution">
    <text evidence="1">The sequence shown here is derived from an EMBL/GenBank/DDBJ whole genome shotgun (WGS) entry which is preliminary data.</text>
</comment>
<organism evidence="1 2">
    <name type="scientific">Ovis aries</name>
    <name type="common">Sheep</name>
    <dbReference type="NCBI Taxonomy" id="9940"/>
    <lineage>
        <taxon>Eukaryota</taxon>
        <taxon>Metazoa</taxon>
        <taxon>Chordata</taxon>
        <taxon>Craniata</taxon>
        <taxon>Vertebrata</taxon>
        <taxon>Euteleostomi</taxon>
        <taxon>Mammalia</taxon>
        <taxon>Eutheria</taxon>
        <taxon>Laurasiatheria</taxon>
        <taxon>Artiodactyla</taxon>
        <taxon>Ruminantia</taxon>
        <taxon>Pecora</taxon>
        <taxon>Bovidae</taxon>
        <taxon>Caprinae</taxon>
        <taxon>Ovis</taxon>
    </lineage>
</organism>
<dbReference type="EMBL" id="JAEMGP010000014">
    <property type="protein sequence ID" value="KAG5201244.1"/>
    <property type="molecule type" value="Genomic_DNA"/>
</dbReference>
<reference evidence="1 2" key="1">
    <citation type="submission" date="2020-12" db="EMBL/GenBank/DDBJ databases">
        <title>De novo assembly of Tibetan sheep genome.</title>
        <authorList>
            <person name="Li X."/>
        </authorList>
    </citation>
    <scope>NUCLEOTIDE SEQUENCE [LARGE SCALE GENOMIC DNA]</scope>
    <source>
        <tissue evidence="1">Heart</tissue>
    </source>
</reference>
<sequence length="203" mass="21609">MAAQKRRVSVGPFRQRRDFRRHGRDVFCWCRECLEWLRKLRVGLGAAFRATLGKRIGKDSNKAGASVRALMTTHGRRRGTGRLARSSGLGLYSFPGLGARSPSSFASGGGTRSLRAVLDHEEAKAPSSTIVQRPPHPRGCAGPAAPTAVAFLDLVLLTGPHGGCGANELGSGEWRVPQALADSGEGDVVFSGFPNLVFVAPFS</sequence>
<proteinExistence type="predicted"/>
<evidence type="ECO:0000313" key="2">
    <source>
        <dbReference type="Proteomes" id="UP000664991"/>
    </source>
</evidence>
<name>A0A835ZXL5_SHEEP</name>
<gene>
    <name evidence="1" type="ORF">JEQ12_005778</name>
</gene>
<dbReference type="Proteomes" id="UP000664991">
    <property type="component" value="Chromosome 14"/>
</dbReference>
<evidence type="ECO:0000313" key="1">
    <source>
        <dbReference type="EMBL" id="KAG5201244.1"/>
    </source>
</evidence>
<dbReference type="AlphaFoldDB" id="A0A835ZXL5"/>
<accession>A0A835ZXL5</accession>
<protein>
    <submittedName>
        <fullName evidence="1">Uncharacterized protein</fullName>
    </submittedName>
</protein>